<evidence type="ECO:0000313" key="4">
    <source>
        <dbReference type="Proteomes" id="UP000661715"/>
    </source>
</evidence>
<feature type="domain" description="Helicase ATP-binding" evidence="2">
    <location>
        <begin position="124"/>
        <end position="319"/>
    </location>
</feature>
<evidence type="ECO:0000313" key="3">
    <source>
        <dbReference type="EMBL" id="MBD0725379.1"/>
    </source>
</evidence>
<dbReference type="GO" id="GO:0004386">
    <property type="term" value="F:helicase activity"/>
    <property type="evidence" value="ECO:0007669"/>
    <property type="project" value="UniProtKB-KW"/>
</dbReference>
<keyword evidence="4" id="KW-1185">Reference proteome</keyword>
<comment type="caution">
    <text evidence="3">The sequence shown here is derived from an EMBL/GenBank/DDBJ whole genome shotgun (WGS) entry which is preliminary data.</text>
</comment>
<dbReference type="CDD" id="cd18793">
    <property type="entry name" value="SF2_C_SNF"/>
    <property type="match status" value="1"/>
</dbReference>
<dbReference type="InterPro" id="IPR027417">
    <property type="entry name" value="P-loop_NTPase"/>
</dbReference>
<dbReference type="Gene3D" id="3.40.50.300">
    <property type="entry name" value="P-loop containing nucleotide triphosphate hydrolases"/>
    <property type="match status" value="1"/>
</dbReference>
<keyword evidence="3" id="KW-0547">Nucleotide-binding</keyword>
<keyword evidence="1" id="KW-0378">Hydrolase</keyword>
<dbReference type="Pfam" id="PF00176">
    <property type="entry name" value="SNF2-rel_dom"/>
    <property type="match status" value="1"/>
</dbReference>
<name>A0ABR7URP4_9FLAO</name>
<dbReference type="EMBL" id="NASZ01000012">
    <property type="protein sequence ID" value="MBD0725379.1"/>
    <property type="molecule type" value="Genomic_DNA"/>
</dbReference>
<dbReference type="Proteomes" id="UP000661715">
    <property type="component" value="Unassembled WGS sequence"/>
</dbReference>
<dbReference type="InterPro" id="IPR038718">
    <property type="entry name" value="SNF2-like_sf"/>
</dbReference>
<dbReference type="SMART" id="SM00487">
    <property type="entry name" value="DEXDc"/>
    <property type="match status" value="1"/>
</dbReference>
<accession>A0ABR7URP4</accession>
<keyword evidence="3" id="KW-0067">ATP-binding</keyword>
<dbReference type="InterPro" id="IPR014001">
    <property type="entry name" value="Helicase_ATP-bd"/>
</dbReference>
<proteinExistence type="predicted"/>
<dbReference type="SUPFAM" id="SSF52540">
    <property type="entry name" value="P-loop containing nucleoside triphosphate hydrolases"/>
    <property type="match status" value="2"/>
</dbReference>
<dbReference type="InterPro" id="IPR000330">
    <property type="entry name" value="SNF2_N"/>
</dbReference>
<keyword evidence="3" id="KW-0347">Helicase</keyword>
<organism evidence="3 4">
    <name type="scientific">Flavobacterium pokkalii</name>
    <dbReference type="NCBI Taxonomy" id="1940408"/>
    <lineage>
        <taxon>Bacteria</taxon>
        <taxon>Pseudomonadati</taxon>
        <taxon>Bacteroidota</taxon>
        <taxon>Flavobacteriia</taxon>
        <taxon>Flavobacteriales</taxon>
        <taxon>Flavobacteriaceae</taxon>
        <taxon>Flavobacterium</taxon>
    </lineage>
</organism>
<gene>
    <name evidence="3" type="ORF">B6A10_09330</name>
</gene>
<reference evidence="3 4" key="1">
    <citation type="journal article" date="2020" name="Microbiol. Res.">
        <title>Flavobacterium pokkalii sp. nov., a novel plant growth promoting native rhizobacteria isolated from pokkali rice grown in coastal saline affected agricultural regions of southern India, Kerala.</title>
        <authorList>
            <person name="Menon R.R."/>
            <person name="Kumari S."/>
            <person name="Viver T."/>
            <person name="Rameshkumar N."/>
        </authorList>
    </citation>
    <scope>NUCLEOTIDE SEQUENCE [LARGE SCALE GENOMIC DNA]</scope>
    <source>
        <strain evidence="3 4">L1I52</strain>
    </source>
</reference>
<protein>
    <submittedName>
        <fullName evidence="3">Helicase SNF2</fullName>
    </submittedName>
</protein>
<sequence length="653" mass="74906">MMQLKISSCDNSKYLVTGSVQELMRNRRSKMLLRTKLIYTLESNSLYIESDEPIERVAELLGLAAKYIGAEVKYDTQISSDIQQYLERESQFEEFSEKAQNIKANNCIKDDFEEFTNALIDHLPKRRLYPLQLLSAYHLAFSQSGCNFSVPGAGKTSIVYGAYTYLKNLNPDNPKKVDKIIIIGPLSSFSPWELEFQECFGYKPDSKRINGAISSENKKQYFYGIPAEITLISYASVLSVKDSLKYFLSNYKVMVVLDEAHKIKNTNGGIISSTIMELAPLCSSRIVLTGTPVPNGYEDLYNLFNFIWPKRNVTKYNIGQLRDMSNTFSDNRIPHLMSNIDPFYIRIKKQDLNIPEPIEHPPILILMKESQQRIYDFIEKRFVDEVNKSHSNLHSSLVKAKLIRLQQVASNPALLRDPLIKFGEENGEDFSGISNEDSHIMNDVMRYYTDEIPSKFEKCGELVNQIIQANGKVIIWAIFIKTIEHLEIYFRSIGIESRTLYGATPVATDGMTPNDENYNLTREAIINEFHNPQSSFKVIIANPFAVAESISLHKVCHNAIYVERSFNCAHFIQSKDRIHRYGLPEGVNTNYYYLLSKDTIEETINTRLQIKEERMISLIESAPIPLFDNIGDEGDEDIKAIIFDYVKRKNRNL</sequence>
<dbReference type="PANTHER" id="PTHR10799">
    <property type="entry name" value="SNF2/RAD54 HELICASE FAMILY"/>
    <property type="match status" value="1"/>
</dbReference>
<dbReference type="Gene3D" id="3.40.50.10810">
    <property type="entry name" value="Tandem AAA-ATPase domain"/>
    <property type="match status" value="1"/>
</dbReference>
<evidence type="ECO:0000256" key="1">
    <source>
        <dbReference type="ARBA" id="ARBA00022801"/>
    </source>
</evidence>
<dbReference type="InterPro" id="IPR049730">
    <property type="entry name" value="SNF2/RAD54-like_C"/>
</dbReference>
<evidence type="ECO:0000259" key="2">
    <source>
        <dbReference type="SMART" id="SM00487"/>
    </source>
</evidence>